<dbReference type="GO" id="GO:0016758">
    <property type="term" value="F:hexosyltransferase activity"/>
    <property type="evidence" value="ECO:0007669"/>
    <property type="project" value="UniProtKB-ARBA"/>
</dbReference>
<dbReference type="KEGG" id="saci:Sinac_2482"/>
<dbReference type="STRING" id="886293.Sinac_2482"/>
<evidence type="ECO:0000313" key="3">
    <source>
        <dbReference type="Proteomes" id="UP000010798"/>
    </source>
</evidence>
<dbReference type="SUPFAM" id="SSF53448">
    <property type="entry name" value="Nucleotide-diphospho-sugar transferases"/>
    <property type="match status" value="1"/>
</dbReference>
<keyword evidence="3" id="KW-1185">Reference proteome</keyword>
<evidence type="ECO:0000313" key="2">
    <source>
        <dbReference type="EMBL" id="AGA26791.1"/>
    </source>
</evidence>
<dbReference type="PANTHER" id="PTHR22916">
    <property type="entry name" value="GLYCOSYLTRANSFERASE"/>
    <property type="match status" value="1"/>
</dbReference>
<feature type="domain" description="Glycosyltransferase 2-like" evidence="1">
    <location>
        <begin position="7"/>
        <end position="128"/>
    </location>
</feature>
<dbReference type="AlphaFoldDB" id="L0DDP7"/>
<dbReference type="CDD" id="cd00761">
    <property type="entry name" value="Glyco_tranf_GTA_type"/>
    <property type="match status" value="1"/>
</dbReference>
<dbReference type="HOGENOM" id="CLU_025996_0_0_0"/>
<dbReference type="InterPro" id="IPR001173">
    <property type="entry name" value="Glyco_trans_2-like"/>
</dbReference>
<dbReference type="Proteomes" id="UP000010798">
    <property type="component" value="Chromosome"/>
</dbReference>
<name>L0DDP7_SINAD</name>
<dbReference type="Pfam" id="PF00535">
    <property type="entry name" value="Glycos_transf_2"/>
    <property type="match status" value="1"/>
</dbReference>
<dbReference type="OrthoDB" id="9772170at2"/>
<keyword evidence="2" id="KW-0808">Transferase</keyword>
<reference evidence="2 3" key="1">
    <citation type="submission" date="2012-02" db="EMBL/GenBank/DDBJ databases">
        <title>Complete sequence of chromosome of Singulisphaera acidiphila DSM 18658.</title>
        <authorList>
            <consortium name="US DOE Joint Genome Institute (JGI-PGF)"/>
            <person name="Lucas S."/>
            <person name="Copeland A."/>
            <person name="Lapidus A."/>
            <person name="Glavina del Rio T."/>
            <person name="Dalin E."/>
            <person name="Tice H."/>
            <person name="Bruce D."/>
            <person name="Goodwin L."/>
            <person name="Pitluck S."/>
            <person name="Peters L."/>
            <person name="Ovchinnikova G."/>
            <person name="Chertkov O."/>
            <person name="Kyrpides N."/>
            <person name="Mavromatis K."/>
            <person name="Ivanova N."/>
            <person name="Brettin T."/>
            <person name="Detter J.C."/>
            <person name="Han C."/>
            <person name="Larimer F."/>
            <person name="Land M."/>
            <person name="Hauser L."/>
            <person name="Markowitz V."/>
            <person name="Cheng J.-F."/>
            <person name="Hugenholtz P."/>
            <person name="Woyke T."/>
            <person name="Wu D."/>
            <person name="Tindall B."/>
            <person name="Pomrenke H."/>
            <person name="Brambilla E."/>
            <person name="Klenk H.-P."/>
            <person name="Eisen J.A."/>
        </authorList>
    </citation>
    <scope>NUCLEOTIDE SEQUENCE [LARGE SCALE GENOMIC DNA]</scope>
    <source>
        <strain evidence="3">ATCC BAA-1392 / DSM 18658 / VKM B-2454 / MOB10</strain>
    </source>
</reference>
<gene>
    <name evidence="2" type="ordered locus">Sinac_2482</name>
</gene>
<proteinExistence type="predicted"/>
<sequence length="329" mass="37314">MPNPLISTVIPTYNYDRFVTVAVESALAQTYPDHEVIVVDDGSTDETRDRLAPYEGRIRYLYQENQGLSAARNTGIRASRGDLIAFLDSDDVWYPEKLAMQVRYLEAHPDLVLLATEHREIEGSDVGPIDWPRVDCSRPIAARTVTFDELVIGARFGPCGVVARRWCFDEIGLFDEGLRSAEDLDMWIRIAHRFPVAMLEIPLWRYRIHDANMHHASARMETNTLRMIGKVFEGPDALSHSTWLRRKALANVSINLAFGYRDSHAYAAALSKIARSFLLWPFPYAKTDTRMKHLHPLARLKFLAVVLSQAASWHLGLDRPRSIRLGGSA</sequence>
<evidence type="ECO:0000259" key="1">
    <source>
        <dbReference type="Pfam" id="PF00535"/>
    </source>
</evidence>
<dbReference type="InterPro" id="IPR029044">
    <property type="entry name" value="Nucleotide-diphossugar_trans"/>
</dbReference>
<dbReference type="Gene3D" id="3.90.550.10">
    <property type="entry name" value="Spore Coat Polysaccharide Biosynthesis Protein SpsA, Chain A"/>
    <property type="match status" value="1"/>
</dbReference>
<protein>
    <submittedName>
        <fullName evidence="2">Glycosyl transferase</fullName>
    </submittedName>
</protein>
<dbReference type="PANTHER" id="PTHR22916:SF3">
    <property type="entry name" value="UDP-GLCNAC:BETAGAL BETA-1,3-N-ACETYLGLUCOSAMINYLTRANSFERASE-LIKE PROTEIN 1"/>
    <property type="match status" value="1"/>
</dbReference>
<dbReference type="RefSeq" id="WP_015245943.1">
    <property type="nucleotide sequence ID" value="NC_019892.1"/>
</dbReference>
<dbReference type="eggNOG" id="COG1216">
    <property type="taxonomic scope" value="Bacteria"/>
</dbReference>
<dbReference type="EMBL" id="CP003364">
    <property type="protein sequence ID" value="AGA26791.1"/>
    <property type="molecule type" value="Genomic_DNA"/>
</dbReference>
<accession>L0DDP7</accession>
<organism evidence="2 3">
    <name type="scientific">Singulisphaera acidiphila (strain ATCC BAA-1392 / DSM 18658 / VKM B-2454 / MOB10)</name>
    <dbReference type="NCBI Taxonomy" id="886293"/>
    <lineage>
        <taxon>Bacteria</taxon>
        <taxon>Pseudomonadati</taxon>
        <taxon>Planctomycetota</taxon>
        <taxon>Planctomycetia</taxon>
        <taxon>Isosphaerales</taxon>
        <taxon>Isosphaeraceae</taxon>
        <taxon>Singulisphaera</taxon>
    </lineage>
</organism>